<reference evidence="5 6" key="1">
    <citation type="submission" date="2016-09" db="EMBL/GenBank/DDBJ databases">
        <authorList>
            <person name="Capua I."/>
            <person name="De Benedictis P."/>
            <person name="Joannis T."/>
            <person name="Lombin L.H."/>
            <person name="Cattoli G."/>
        </authorList>
    </citation>
    <scope>NUCLEOTIDE SEQUENCE [LARGE SCALE GENOMIC DNA]</scope>
    <source>
        <strain evidence="5 6">NIO-1002</strain>
    </source>
</reference>
<dbReference type="InterPro" id="IPR050204">
    <property type="entry name" value="AraC_XylS_family_regulators"/>
</dbReference>
<dbReference type="SMART" id="SM00342">
    <property type="entry name" value="HTH_ARAC"/>
    <property type="match status" value="1"/>
</dbReference>
<dbReference type="Pfam" id="PF12833">
    <property type="entry name" value="HTH_18"/>
    <property type="match status" value="1"/>
</dbReference>
<dbReference type="InterPro" id="IPR018060">
    <property type="entry name" value="HTH_AraC"/>
</dbReference>
<dbReference type="SUPFAM" id="SSF46689">
    <property type="entry name" value="Homeodomain-like"/>
    <property type="match status" value="1"/>
</dbReference>
<dbReference type="PROSITE" id="PS01124">
    <property type="entry name" value="HTH_ARAC_FAMILY_2"/>
    <property type="match status" value="1"/>
</dbReference>
<dbReference type="PANTHER" id="PTHR46796">
    <property type="entry name" value="HTH-TYPE TRANSCRIPTIONAL ACTIVATOR RHAS-RELATED"/>
    <property type="match status" value="1"/>
</dbReference>
<dbReference type="GO" id="GO:0043565">
    <property type="term" value="F:sequence-specific DNA binding"/>
    <property type="evidence" value="ECO:0007669"/>
    <property type="project" value="InterPro"/>
</dbReference>
<organism evidence="5 6">
    <name type="scientific">Microbacterium enclense</name>
    <dbReference type="NCBI Taxonomy" id="993073"/>
    <lineage>
        <taxon>Bacteria</taxon>
        <taxon>Bacillati</taxon>
        <taxon>Actinomycetota</taxon>
        <taxon>Actinomycetes</taxon>
        <taxon>Micrococcales</taxon>
        <taxon>Microbacteriaceae</taxon>
        <taxon>Microbacterium</taxon>
    </lineage>
</organism>
<dbReference type="Gene3D" id="1.10.10.60">
    <property type="entry name" value="Homeodomain-like"/>
    <property type="match status" value="1"/>
</dbReference>
<evidence type="ECO:0000313" key="6">
    <source>
        <dbReference type="Proteomes" id="UP000183203"/>
    </source>
</evidence>
<evidence type="ECO:0000256" key="3">
    <source>
        <dbReference type="ARBA" id="ARBA00023163"/>
    </source>
</evidence>
<feature type="domain" description="HTH araC/xylS-type" evidence="4">
    <location>
        <begin position="206"/>
        <end position="309"/>
    </location>
</feature>
<dbReference type="STRING" id="993073.AS029_11035"/>
<dbReference type="GO" id="GO:0003700">
    <property type="term" value="F:DNA-binding transcription factor activity"/>
    <property type="evidence" value="ECO:0007669"/>
    <property type="project" value="InterPro"/>
</dbReference>
<dbReference type="AlphaFoldDB" id="A0A1G6MDS5"/>
<evidence type="ECO:0000259" key="4">
    <source>
        <dbReference type="PROSITE" id="PS01124"/>
    </source>
</evidence>
<dbReference type="OrthoDB" id="5464689at2"/>
<evidence type="ECO:0000256" key="1">
    <source>
        <dbReference type="ARBA" id="ARBA00023015"/>
    </source>
</evidence>
<name>A0A1G6MDS5_9MICO</name>
<dbReference type="InterPro" id="IPR009057">
    <property type="entry name" value="Homeodomain-like_sf"/>
</dbReference>
<sequence length="309" mass="33661">MNDFFTTSVRTADVAETQAWLQAHYGHVDVQAERASFAEIAVGDEAFSMRRLTWNCRAEVIYEADRFYFATSTPGYAWTVGSQTGEYSVEPGLVQPGEDLVGRPDDTMVQLIAFDTAWLTESARAIYGDESLTVRFAGAGPVSRRMRDYWLATVRWSLTQVPVMAEPLARAHVRRALVAATLETFPLLGDPRERRASALEQASIYTSATAWIDDHASLAVTVDDAARAVGTSTQGLRRAFAANGQLTDTPEGYLTAARVSAAHADLIEADPTCVTIDDVAARWGFVDSAAFSAAYRAAYGVAPESTLER</sequence>
<keyword evidence="2 5" id="KW-0238">DNA-binding</keyword>
<proteinExistence type="predicted"/>
<dbReference type="EMBL" id="FMYG01000005">
    <property type="protein sequence ID" value="SDC53649.1"/>
    <property type="molecule type" value="Genomic_DNA"/>
</dbReference>
<gene>
    <name evidence="5" type="ORF">SAMN05216418_2478</name>
</gene>
<dbReference type="Proteomes" id="UP000183203">
    <property type="component" value="Unassembled WGS sequence"/>
</dbReference>
<evidence type="ECO:0000313" key="5">
    <source>
        <dbReference type="EMBL" id="SDC53649.1"/>
    </source>
</evidence>
<dbReference type="PANTHER" id="PTHR46796:SF12">
    <property type="entry name" value="HTH-TYPE DNA-BINDING TRANSCRIPTIONAL ACTIVATOR EUTR"/>
    <property type="match status" value="1"/>
</dbReference>
<protein>
    <submittedName>
        <fullName evidence="5">AraC-type DNA-binding protein</fullName>
    </submittedName>
</protein>
<dbReference type="PROSITE" id="PS00041">
    <property type="entry name" value="HTH_ARAC_FAMILY_1"/>
    <property type="match status" value="1"/>
</dbReference>
<keyword evidence="3" id="KW-0804">Transcription</keyword>
<keyword evidence="1" id="KW-0805">Transcription regulation</keyword>
<dbReference type="InterPro" id="IPR018062">
    <property type="entry name" value="HTH_AraC-typ_CS"/>
</dbReference>
<dbReference type="RefSeq" id="WP_058232648.1">
    <property type="nucleotide sequence ID" value="NZ_FMYG01000005.1"/>
</dbReference>
<accession>A0A1G6MDS5</accession>
<evidence type="ECO:0000256" key="2">
    <source>
        <dbReference type="ARBA" id="ARBA00023125"/>
    </source>
</evidence>